<keyword evidence="5" id="KW-0464">Manganese</keyword>
<dbReference type="EMBL" id="CAEZTD010000066">
    <property type="protein sequence ID" value="CAB4563878.1"/>
    <property type="molecule type" value="Genomic_DNA"/>
</dbReference>
<dbReference type="GO" id="GO:0046872">
    <property type="term" value="F:metal ion binding"/>
    <property type="evidence" value="ECO:0007669"/>
    <property type="project" value="UniProtKB-KW"/>
</dbReference>
<evidence type="ECO:0000259" key="8">
    <source>
        <dbReference type="Pfam" id="PF02776"/>
    </source>
</evidence>
<dbReference type="PANTHER" id="PTHR42916:SF1">
    <property type="entry name" value="PROTEIN PHYLLO, CHLOROPLASTIC"/>
    <property type="match status" value="1"/>
</dbReference>
<dbReference type="InterPro" id="IPR004433">
    <property type="entry name" value="MenaQ_synth_MenD"/>
</dbReference>
<dbReference type="SUPFAM" id="SSF52518">
    <property type="entry name" value="Thiamin diphosphate-binding fold (THDP-binding)"/>
    <property type="match status" value="2"/>
</dbReference>
<dbReference type="AlphaFoldDB" id="A0A6J6DS16"/>
<keyword evidence="1" id="KW-0808">Transferase</keyword>
<feature type="domain" description="Thiamine pyrophosphate enzyme TPP-binding" evidence="7">
    <location>
        <begin position="456"/>
        <end position="578"/>
    </location>
</feature>
<evidence type="ECO:0000256" key="6">
    <source>
        <dbReference type="SAM" id="MobiDB-lite"/>
    </source>
</evidence>
<keyword evidence="4" id="KW-0786">Thiamine pyrophosphate</keyword>
<proteinExistence type="inferred from homology"/>
<dbReference type="PIRSF" id="PIRSF004983">
    <property type="entry name" value="MenD"/>
    <property type="match status" value="1"/>
</dbReference>
<accession>A0A6J6DS16</accession>
<dbReference type="InterPro" id="IPR029061">
    <property type="entry name" value="THDP-binding"/>
</dbReference>
<reference evidence="9" key="1">
    <citation type="submission" date="2020-05" db="EMBL/GenBank/DDBJ databases">
        <authorList>
            <person name="Chiriac C."/>
            <person name="Salcher M."/>
            <person name="Ghai R."/>
            <person name="Kavagutti S V."/>
        </authorList>
    </citation>
    <scope>NUCLEOTIDE SEQUENCE</scope>
</reference>
<organism evidence="9">
    <name type="scientific">freshwater metagenome</name>
    <dbReference type="NCBI Taxonomy" id="449393"/>
    <lineage>
        <taxon>unclassified sequences</taxon>
        <taxon>metagenomes</taxon>
        <taxon>ecological metagenomes</taxon>
    </lineage>
</organism>
<dbReference type="Gene3D" id="3.40.50.970">
    <property type="match status" value="2"/>
</dbReference>
<dbReference type="NCBIfam" id="TIGR00173">
    <property type="entry name" value="menD"/>
    <property type="match status" value="1"/>
</dbReference>
<dbReference type="GO" id="GO:0009234">
    <property type="term" value="P:menaquinone biosynthetic process"/>
    <property type="evidence" value="ECO:0007669"/>
    <property type="project" value="InterPro"/>
</dbReference>
<dbReference type="CDD" id="cd02009">
    <property type="entry name" value="TPP_SHCHC_synthase"/>
    <property type="match status" value="1"/>
</dbReference>
<dbReference type="Pfam" id="PF02775">
    <property type="entry name" value="TPP_enzyme_C"/>
    <property type="match status" value="1"/>
</dbReference>
<evidence type="ECO:0000256" key="2">
    <source>
        <dbReference type="ARBA" id="ARBA00022723"/>
    </source>
</evidence>
<feature type="region of interest" description="Disordered" evidence="6">
    <location>
        <begin position="319"/>
        <end position="350"/>
    </location>
</feature>
<gene>
    <name evidence="9" type="ORF">UFOPK1591_00908</name>
</gene>
<dbReference type="InterPro" id="IPR012001">
    <property type="entry name" value="Thiamin_PyroP_enz_TPP-bd_dom"/>
</dbReference>
<dbReference type="Gene3D" id="3.40.50.1220">
    <property type="entry name" value="TPP-binding domain"/>
    <property type="match status" value="1"/>
</dbReference>
<feature type="compositionally biased region" description="Low complexity" evidence="6">
    <location>
        <begin position="322"/>
        <end position="333"/>
    </location>
</feature>
<evidence type="ECO:0000259" key="7">
    <source>
        <dbReference type="Pfam" id="PF02775"/>
    </source>
</evidence>
<evidence type="ECO:0000313" key="9">
    <source>
        <dbReference type="EMBL" id="CAB4563878.1"/>
    </source>
</evidence>
<dbReference type="GO" id="GO:0030976">
    <property type="term" value="F:thiamine pyrophosphate binding"/>
    <property type="evidence" value="ECO:0007669"/>
    <property type="project" value="InterPro"/>
</dbReference>
<dbReference type="Pfam" id="PF02776">
    <property type="entry name" value="TPP_enzyme_N"/>
    <property type="match status" value="1"/>
</dbReference>
<dbReference type="InterPro" id="IPR011766">
    <property type="entry name" value="TPP_enzyme_TPP-bd"/>
</dbReference>
<keyword evidence="3" id="KW-0460">Magnesium</keyword>
<dbReference type="PANTHER" id="PTHR42916">
    <property type="entry name" value="2-SUCCINYL-5-ENOLPYRUVYL-6-HYDROXY-3-CYCLOHEXENE-1-CARBOXYLATE SYNTHASE"/>
    <property type="match status" value="1"/>
</dbReference>
<keyword evidence="2" id="KW-0479">Metal-binding</keyword>
<evidence type="ECO:0000256" key="4">
    <source>
        <dbReference type="ARBA" id="ARBA00023052"/>
    </source>
</evidence>
<name>A0A6J6DS16_9ZZZZ</name>
<evidence type="ECO:0000256" key="5">
    <source>
        <dbReference type="ARBA" id="ARBA00023211"/>
    </source>
</evidence>
<protein>
    <submittedName>
        <fullName evidence="9">Unannotated protein</fullName>
    </submittedName>
</protein>
<sequence length="582" mass="61555">MTTVAATRFAAEFLGSLVGLGVTDIIVCPGSRSQALALTAVALAQRGDLRVHVRMDERAAAFLALGIAVESGVPAPVITTSGSAVANLLPAVVEAHHAHVPMMLLTADRPAAMRGTGANQVTIQPGMFGEFVSWESDVVVSQVVSQEPETSGQVIVLATTAWQHAQSGPAHVNLQFIEPLSSPIDDDVLHMADQAAEKARDAARVEDADSAEGNHAGVNIELTRGLLTVVVAGADAGDRAEALAFEGGWPLIAEVSSGARFGRNLIVNYREALSTPELADEIGRVIVFGHPTLTRQIPQLIQRPDVETIHVRPDDRVMLAAGSNSNDSGPNDSGPKDSGPNSPGPNETDVLNRWRRFDRDVSEKRAAQLAETSAAVRAPNVDTARSANPKDQRLFVDGELAASRAEVTRELLVDAVWRATWPHDRLVFGASRLIRVADSTLPGKKITVHANRGLSGIDGNIGTGMGIALAAAPALTRVVLGDVAALHDAGSMLIPRGDVRPRVQVIVGNDGGGSIFDQLEVADSADPNAFDRVMFTSHDASFEQLAAAYGWRYVRADTMGDLERALTGAGDEPELVEVRLAR</sequence>
<dbReference type="GO" id="GO:0070204">
    <property type="term" value="F:2-succinyl-5-enolpyruvyl-6-hydroxy-3-cyclohexene-1-carboxylic-acid synthase activity"/>
    <property type="evidence" value="ECO:0007669"/>
    <property type="project" value="InterPro"/>
</dbReference>
<evidence type="ECO:0000256" key="1">
    <source>
        <dbReference type="ARBA" id="ARBA00022679"/>
    </source>
</evidence>
<dbReference type="HAMAP" id="MF_01659">
    <property type="entry name" value="MenD"/>
    <property type="match status" value="1"/>
</dbReference>
<evidence type="ECO:0000256" key="3">
    <source>
        <dbReference type="ARBA" id="ARBA00022842"/>
    </source>
</evidence>
<feature type="domain" description="Thiamine pyrophosphate enzyme N-terminal TPP-binding" evidence="8">
    <location>
        <begin position="13"/>
        <end position="120"/>
    </location>
</feature>